<keyword evidence="2" id="KW-0472">Membrane</keyword>
<evidence type="ECO:0000256" key="2">
    <source>
        <dbReference type="SAM" id="Phobius"/>
    </source>
</evidence>
<proteinExistence type="predicted"/>
<name>A0A9D3A1Z8_9ACTN</name>
<keyword evidence="2" id="KW-1133">Transmembrane helix</keyword>
<dbReference type="AlphaFoldDB" id="A0A9D3A1Z8"/>
<reference evidence="4" key="1">
    <citation type="journal article" date="2021" name="PeerJ">
        <title>Extensive microbial diversity within the chicken gut microbiome revealed by metagenomics and culture.</title>
        <authorList>
            <person name="Gilroy R."/>
            <person name="Ravi A."/>
            <person name="Getino M."/>
            <person name="Pursley I."/>
            <person name="Horton D.L."/>
            <person name="Alikhan N.F."/>
            <person name="Baker D."/>
            <person name="Gharbi K."/>
            <person name="Hall N."/>
            <person name="Watson M."/>
            <person name="Adriaenssens E.M."/>
            <person name="Foster-Nyarko E."/>
            <person name="Jarju S."/>
            <person name="Secka A."/>
            <person name="Antonio M."/>
            <person name="Oren A."/>
            <person name="Chaudhuri R.R."/>
            <person name="La Ragione R."/>
            <person name="Hildebrand F."/>
            <person name="Pallen M.J."/>
        </authorList>
    </citation>
    <scope>NUCLEOTIDE SEQUENCE</scope>
    <source>
        <strain evidence="4">ChiGjej6B6-11269</strain>
    </source>
</reference>
<keyword evidence="2" id="KW-0812">Transmembrane</keyword>
<dbReference type="Proteomes" id="UP000786989">
    <property type="component" value="Unassembled WGS sequence"/>
</dbReference>
<sequence>MEDLVIILLFAWGVLYWIQIVLGYGTAYRLAKTHGDNGVSLFGWALLVAVLASYIPGLGIYLWYKYREDPMPMREWGKGSASQQAVLASARQCPSCGKPLPPDGRFCEYCGERFDVIAPASTDASPDKGDDSANTASAPAENAQLRCPSCGSVLPEDSVFCENCGAKISSQAGSSGAAFSTLV</sequence>
<organism evidence="4 5">
    <name type="scientific">Slackia equolifaciens</name>
    <dbReference type="NCBI Taxonomy" id="498718"/>
    <lineage>
        <taxon>Bacteria</taxon>
        <taxon>Bacillati</taxon>
        <taxon>Actinomycetota</taxon>
        <taxon>Coriobacteriia</taxon>
        <taxon>Eggerthellales</taxon>
        <taxon>Eggerthellaceae</taxon>
        <taxon>Slackia</taxon>
    </lineage>
</organism>
<dbReference type="EMBL" id="DYWI01000165">
    <property type="protein sequence ID" value="HJF66151.1"/>
    <property type="molecule type" value="Genomic_DNA"/>
</dbReference>
<feature type="region of interest" description="Disordered" evidence="1">
    <location>
        <begin position="121"/>
        <end position="140"/>
    </location>
</feature>
<gene>
    <name evidence="4" type="ORF">K8U77_08585</name>
</gene>
<comment type="caution">
    <text evidence="4">The sequence shown here is derived from an EMBL/GenBank/DDBJ whole genome shotgun (WGS) entry which is preliminary data.</text>
</comment>
<accession>A0A9D3A1Z8</accession>
<evidence type="ECO:0000259" key="3">
    <source>
        <dbReference type="Pfam" id="PF12773"/>
    </source>
</evidence>
<evidence type="ECO:0000313" key="5">
    <source>
        <dbReference type="Proteomes" id="UP000786989"/>
    </source>
</evidence>
<dbReference type="Pfam" id="PF12773">
    <property type="entry name" value="DZR"/>
    <property type="match status" value="1"/>
</dbReference>
<feature type="transmembrane region" description="Helical" evidence="2">
    <location>
        <begin position="39"/>
        <end position="64"/>
    </location>
</feature>
<evidence type="ECO:0000313" key="4">
    <source>
        <dbReference type="EMBL" id="HJF66151.1"/>
    </source>
</evidence>
<protein>
    <submittedName>
        <fullName evidence="4">Zinc ribbon domain-containing protein</fullName>
    </submittedName>
</protein>
<dbReference type="InterPro" id="IPR025874">
    <property type="entry name" value="DZR"/>
</dbReference>
<evidence type="ECO:0000256" key="1">
    <source>
        <dbReference type="SAM" id="MobiDB-lite"/>
    </source>
</evidence>
<reference evidence="4" key="2">
    <citation type="submission" date="2021-09" db="EMBL/GenBank/DDBJ databases">
        <authorList>
            <person name="Gilroy R."/>
        </authorList>
    </citation>
    <scope>NUCLEOTIDE SEQUENCE</scope>
    <source>
        <strain evidence="4">ChiGjej6B6-11269</strain>
    </source>
</reference>
<feature type="domain" description="DZANK-type" evidence="3">
    <location>
        <begin position="93"/>
        <end position="165"/>
    </location>
</feature>